<evidence type="ECO:0000313" key="7">
    <source>
        <dbReference type="EMBL" id="KAG8628094.1"/>
    </source>
</evidence>
<dbReference type="PANTHER" id="PTHR21231">
    <property type="entry name" value="XPA-BINDING PROTEIN 1-RELATED"/>
    <property type="match status" value="1"/>
</dbReference>
<evidence type="ECO:0000256" key="2">
    <source>
        <dbReference type="ARBA" id="ARBA00022741"/>
    </source>
</evidence>
<keyword evidence="3 5" id="KW-0378">Hydrolase</keyword>
<comment type="similarity">
    <text evidence="1 5">Belongs to the GPN-loop GTPase family.</text>
</comment>
<dbReference type="InterPro" id="IPR030231">
    <property type="entry name" value="Gpn2"/>
</dbReference>
<dbReference type="CDD" id="cd17871">
    <property type="entry name" value="GPN2"/>
    <property type="match status" value="1"/>
</dbReference>
<dbReference type="EMBL" id="JAESVG020000004">
    <property type="protein sequence ID" value="KAG8628094.1"/>
    <property type="molecule type" value="Genomic_DNA"/>
</dbReference>
<dbReference type="OrthoDB" id="5839at2759"/>
<dbReference type="GO" id="GO:0005525">
    <property type="term" value="F:GTP binding"/>
    <property type="evidence" value="ECO:0007669"/>
    <property type="project" value="UniProtKB-KW"/>
</dbReference>
<evidence type="ECO:0000256" key="6">
    <source>
        <dbReference type="SAM" id="MobiDB-lite"/>
    </source>
</evidence>
<dbReference type="InterPro" id="IPR004130">
    <property type="entry name" value="Gpn"/>
</dbReference>
<sequence>MPFAQLVIGPPGSGKSTYCDGVQQFFTAIERKCSVVNLDPANDRTSYPCALDIRDLVPLENVMEHEHLGPNGGVLYALEELEHNFEWMEEALDTMKEDYLIIDCPGQVELFTHHSSLPTIFHKLEKLGYRLIIIQLLDSHTLTRPTLYISSLLLSLRSMLNLPYPCINILSKIDNLSNLSPLPFNLDFYTEVQDLHYLIPHLEAEQAGISLPTLSSDPTIDPASVLETIRARDGGDNKWTRLNEALIQLIEDFGLVSFQPLAVEDKKSMASVVRAVDRASGFVFGADGKGGLSNEESVFATAMKEGWGQMEIRDVQERWIERKEELDEIERREWEEEAREAGKMAEVGTGVVRVEGRGEGEVPNVEEVEAELRKRGKGQDGVRGDDEDEDEDLEKAQEEFFRQGQGVGGTKVTRR</sequence>
<evidence type="ECO:0000256" key="4">
    <source>
        <dbReference type="ARBA" id="ARBA00023134"/>
    </source>
</evidence>
<protein>
    <recommendedName>
        <fullName evidence="5">GPN-loop GTPase 2</fullName>
    </recommendedName>
</protein>
<evidence type="ECO:0000256" key="5">
    <source>
        <dbReference type="RuleBase" id="RU365059"/>
    </source>
</evidence>
<comment type="function">
    <text evidence="5">Small GTPase required for proper localization of RNA polymerase II and III (RNAPII and RNAPIII). May act at an RNAP assembly step prior to nuclear import.</text>
</comment>
<dbReference type="InterPro" id="IPR027417">
    <property type="entry name" value="P-loop_NTPase"/>
</dbReference>
<keyword evidence="4 5" id="KW-0342">GTP-binding</keyword>
<name>A0A8K0PJT3_9PEZI</name>
<dbReference type="SUPFAM" id="SSF52540">
    <property type="entry name" value="P-loop containing nucleoside triphosphate hydrolases"/>
    <property type="match status" value="1"/>
</dbReference>
<evidence type="ECO:0000256" key="3">
    <source>
        <dbReference type="ARBA" id="ARBA00022801"/>
    </source>
</evidence>
<evidence type="ECO:0000313" key="8">
    <source>
        <dbReference type="Proteomes" id="UP000809789"/>
    </source>
</evidence>
<feature type="region of interest" description="Disordered" evidence="6">
    <location>
        <begin position="350"/>
        <end position="415"/>
    </location>
</feature>
<dbReference type="GO" id="GO:0003924">
    <property type="term" value="F:GTPase activity"/>
    <property type="evidence" value="ECO:0007669"/>
    <property type="project" value="TreeGrafter"/>
</dbReference>
<organism evidence="7 8">
    <name type="scientific">Elsinoe batatas</name>
    <dbReference type="NCBI Taxonomy" id="2601811"/>
    <lineage>
        <taxon>Eukaryota</taxon>
        <taxon>Fungi</taxon>
        <taxon>Dikarya</taxon>
        <taxon>Ascomycota</taxon>
        <taxon>Pezizomycotina</taxon>
        <taxon>Dothideomycetes</taxon>
        <taxon>Dothideomycetidae</taxon>
        <taxon>Myriangiales</taxon>
        <taxon>Elsinoaceae</taxon>
        <taxon>Elsinoe</taxon>
    </lineage>
</organism>
<gene>
    <name evidence="7" type="ORF">KVT40_003967</name>
</gene>
<evidence type="ECO:0000256" key="1">
    <source>
        <dbReference type="ARBA" id="ARBA00005290"/>
    </source>
</evidence>
<dbReference type="GO" id="GO:0005737">
    <property type="term" value="C:cytoplasm"/>
    <property type="evidence" value="ECO:0007669"/>
    <property type="project" value="TreeGrafter"/>
</dbReference>
<dbReference type="Gene3D" id="3.40.50.300">
    <property type="entry name" value="P-loop containing nucleotide triphosphate hydrolases"/>
    <property type="match status" value="1"/>
</dbReference>
<accession>A0A8K0PJT3</accession>
<keyword evidence="2 5" id="KW-0547">Nucleotide-binding</keyword>
<dbReference type="Proteomes" id="UP000809789">
    <property type="component" value="Unassembled WGS sequence"/>
</dbReference>
<dbReference type="Pfam" id="PF03029">
    <property type="entry name" value="ATP_bind_1"/>
    <property type="match status" value="1"/>
</dbReference>
<comment type="subunit">
    <text evidence="5">Binds to RNA polymerase II (RNAPII).</text>
</comment>
<comment type="caution">
    <text evidence="7">The sequence shown here is derived from an EMBL/GenBank/DDBJ whole genome shotgun (WGS) entry which is preliminary data.</text>
</comment>
<dbReference type="PANTHER" id="PTHR21231:SF3">
    <property type="entry name" value="GPN-LOOP GTPASE 2"/>
    <property type="match status" value="1"/>
</dbReference>
<reference evidence="7" key="1">
    <citation type="submission" date="2021-07" db="EMBL/GenBank/DDBJ databases">
        <title>Elsinoe batatas strain:CRI-CJ2 Genome sequencing and assembly.</title>
        <authorList>
            <person name="Huang L."/>
        </authorList>
    </citation>
    <scope>NUCLEOTIDE SEQUENCE</scope>
    <source>
        <strain evidence="7">CRI-CJ2</strain>
    </source>
</reference>
<dbReference type="FunFam" id="3.40.50.300:FF:000338">
    <property type="entry name" value="GPN-loop GTPase 2"/>
    <property type="match status" value="1"/>
</dbReference>
<keyword evidence="8" id="KW-1185">Reference proteome</keyword>
<proteinExistence type="inferred from homology"/>
<feature type="compositionally biased region" description="Basic and acidic residues" evidence="6">
    <location>
        <begin position="370"/>
        <end position="384"/>
    </location>
</feature>
<dbReference type="AlphaFoldDB" id="A0A8K0PJT3"/>